<evidence type="ECO:0000313" key="2">
    <source>
        <dbReference type="Proteomes" id="UP000191612"/>
    </source>
</evidence>
<dbReference type="InterPro" id="IPR035959">
    <property type="entry name" value="RutC-like_sf"/>
</dbReference>
<protein>
    <submittedName>
        <fullName evidence="1">Uncharacterized protein</fullName>
    </submittedName>
</protein>
<name>A0A1V6QU89_9EURO</name>
<organism evidence="1 2">
    <name type="scientific">Penicillium solitum</name>
    <dbReference type="NCBI Taxonomy" id="60172"/>
    <lineage>
        <taxon>Eukaryota</taxon>
        <taxon>Fungi</taxon>
        <taxon>Dikarya</taxon>
        <taxon>Ascomycota</taxon>
        <taxon>Pezizomycotina</taxon>
        <taxon>Eurotiomycetes</taxon>
        <taxon>Eurotiomycetidae</taxon>
        <taxon>Eurotiales</taxon>
        <taxon>Aspergillaceae</taxon>
        <taxon>Penicillium</taxon>
    </lineage>
</organism>
<dbReference type="STRING" id="60172.A0A1V6QU89"/>
<accession>A0A1V6QU89</accession>
<dbReference type="SUPFAM" id="SSF55298">
    <property type="entry name" value="YjgF-like"/>
    <property type="match status" value="1"/>
</dbReference>
<evidence type="ECO:0000313" key="1">
    <source>
        <dbReference type="EMBL" id="OQD92486.1"/>
    </source>
</evidence>
<gene>
    <name evidence="1" type="ORF">PENSOL_c041G11146</name>
</gene>
<sequence length="153" mass="16666">MPQNYGSEYTGSKLTSHGLKFHNWPGAGEQAAEHFGLSHAVIIPANARRILIGGQLEIRDDGSIPTDPAEEAEITFEHVERALKAAGVGDNAWEYVYKTNTYEVAAEGLQHGIGKAAQKYLKQTRPAWTGVNVASLVMPGLHLEIEVEAYLPN</sequence>
<dbReference type="Pfam" id="PF01042">
    <property type="entry name" value="Ribonuc_L-PSP"/>
    <property type="match status" value="1"/>
</dbReference>
<dbReference type="AlphaFoldDB" id="A0A1V6QU89"/>
<dbReference type="InterPro" id="IPR006175">
    <property type="entry name" value="YjgF/YER057c/UK114"/>
</dbReference>
<dbReference type="EMBL" id="MDYO01000041">
    <property type="protein sequence ID" value="OQD92486.1"/>
    <property type="molecule type" value="Genomic_DNA"/>
</dbReference>
<keyword evidence="2" id="KW-1185">Reference proteome</keyword>
<comment type="caution">
    <text evidence="1">The sequence shown here is derived from an EMBL/GenBank/DDBJ whole genome shotgun (WGS) entry which is preliminary data.</text>
</comment>
<dbReference type="Proteomes" id="UP000191612">
    <property type="component" value="Unassembled WGS sequence"/>
</dbReference>
<proteinExistence type="predicted"/>
<dbReference type="Gene3D" id="3.30.1330.40">
    <property type="entry name" value="RutC-like"/>
    <property type="match status" value="1"/>
</dbReference>
<reference evidence="2" key="1">
    <citation type="journal article" date="2017" name="Nat. Microbiol.">
        <title>Global analysis of biosynthetic gene clusters reveals vast potential of secondary metabolite production in Penicillium species.</title>
        <authorList>
            <person name="Nielsen J.C."/>
            <person name="Grijseels S."/>
            <person name="Prigent S."/>
            <person name="Ji B."/>
            <person name="Dainat J."/>
            <person name="Nielsen K.F."/>
            <person name="Frisvad J.C."/>
            <person name="Workman M."/>
            <person name="Nielsen J."/>
        </authorList>
    </citation>
    <scope>NUCLEOTIDE SEQUENCE [LARGE SCALE GENOMIC DNA]</scope>
    <source>
        <strain evidence="2">IBT 29525</strain>
    </source>
</reference>